<feature type="region of interest" description="Disordered" evidence="2">
    <location>
        <begin position="240"/>
        <end position="265"/>
    </location>
</feature>
<feature type="region of interest" description="Disordered" evidence="2">
    <location>
        <begin position="292"/>
        <end position="424"/>
    </location>
</feature>
<dbReference type="PANTHER" id="PTHR44675:SF1">
    <property type="entry name" value="P21-ACTIVATED PROTEIN KINASE-INTERACTING PROTEIN 1"/>
    <property type="match status" value="1"/>
</dbReference>
<dbReference type="Pfam" id="PF00400">
    <property type="entry name" value="WD40"/>
    <property type="match status" value="2"/>
</dbReference>
<keyword evidence="1" id="KW-0853">WD repeat</keyword>
<protein>
    <submittedName>
        <fullName evidence="3">Uncharacterized protein</fullName>
    </submittedName>
</protein>
<dbReference type="PANTHER" id="PTHR44675">
    <property type="entry name" value="PAK1 INTERACTING PROTEIN 1"/>
    <property type="match status" value="1"/>
</dbReference>
<reference evidence="3" key="1">
    <citation type="submission" date="2021-01" db="EMBL/GenBank/DDBJ databases">
        <authorList>
            <person name="Corre E."/>
            <person name="Pelletier E."/>
            <person name="Niang G."/>
            <person name="Scheremetjew M."/>
            <person name="Finn R."/>
            <person name="Kale V."/>
            <person name="Holt S."/>
            <person name="Cochrane G."/>
            <person name="Meng A."/>
            <person name="Brown T."/>
            <person name="Cohen L."/>
        </authorList>
    </citation>
    <scope>NUCLEOTIDE SEQUENCE</scope>
    <source>
        <strain evidence="3">308</strain>
    </source>
</reference>
<proteinExistence type="predicted"/>
<feature type="compositionally biased region" description="Low complexity" evidence="2">
    <location>
        <begin position="303"/>
        <end position="315"/>
    </location>
</feature>
<gene>
    <name evidence="3" type="ORF">CHYS00102_LOCUS24666</name>
</gene>
<name>A0A7S1FZ38_9STRA</name>
<evidence type="ECO:0000256" key="1">
    <source>
        <dbReference type="PROSITE-ProRule" id="PRU00221"/>
    </source>
</evidence>
<feature type="compositionally biased region" description="Basic residues" evidence="2">
    <location>
        <begin position="399"/>
        <end position="414"/>
    </location>
</feature>
<dbReference type="SUPFAM" id="SSF101908">
    <property type="entry name" value="Putative isomerase YbhE"/>
    <property type="match status" value="1"/>
</dbReference>
<feature type="compositionally biased region" description="Acidic residues" evidence="2">
    <location>
        <begin position="256"/>
        <end position="265"/>
    </location>
</feature>
<evidence type="ECO:0000256" key="2">
    <source>
        <dbReference type="SAM" id="MobiDB-lite"/>
    </source>
</evidence>
<dbReference type="EMBL" id="HBFR01033783">
    <property type="protein sequence ID" value="CAD8897452.1"/>
    <property type="molecule type" value="Transcribed_RNA"/>
</dbReference>
<dbReference type="Gene3D" id="2.130.10.10">
    <property type="entry name" value="YVTN repeat-like/Quinoprotein amine dehydrogenase"/>
    <property type="match status" value="1"/>
</dbReference>
<feature type="compositionally biased region" description="Basic and acidic residues" evidence="2">
    <location>
        <begin position="316"/>
        <end position="327"/>
    </location>
</feature>
<feature type="compositionally biased region" description="Basic and acidic residues" evidence="2">
    <location>
        <begin position="371"/>
        <end position="393"/>
    </location>
</feature>
<accession>A0A7S1FZ38</accession>
<dbReference type="PROSITE" id="PS50082">
    <property type="entry name" value="WD_REPEATS_2"/>
    <property type="match status" value="1"/>
</dbReference>
<sequence length="424" mass="45159">MPSAGACACPPPPSTRTTHLCLGTEDGKIWILDAGTYLAAETKPLAGHVGPVEAVICHPSGAAALSAARGRGRRDGTVRLWDLTRGKAAHVHRITGTKADASDVRWSPDGKRWGYCAGSLVRAFDAEKGDVPTLDVDLGTKVNALCFVQGGSILAAGCEDGSLAVLAVGDVEEGEEGVVRGVMALYPKVETGKTAGNDRIKKVLPATFSERERRIVTVTSSGRVTVWDLTRPINRVLGLDGDAKEERGRDDGDANNSEEEDDEEEDLAVLIQEVLVGSDGTRVTDMVVWGRDDVNEEDPPPTNAGNPADAKAAAPNEHERDSKKESTNVDSCDGVSETERDIAPMAAPLASAVQVKEEKEGGWKTRGPYDSNKKPQEDGRVLADDLDDLKKEGAPLLLQKKKQKEKKGKKKKKGKDGSGKVKSV</sequence>
<feature type="compositionally biased region" description="Basic and acidic residues" evidence="2">
    <location>
        <begin position="241"/>
        <end position="252"/>
    </location>
</feature>
<feature type="repeat" description="WD" evidence="1">
    <location>
        <begin position="72"/>
        <end position="91"/>
    </location>
</feature>
<dbReference type="InterPro" id="IPR001680">
    <property type="entry name" value="WD40_rpt"/>
</dbReference>
<feature type="compositionally biased region" description="Basic and acidic residues" evidence="2">
    <location>
        <begin position="415"/>
        <end position="424"/>
    </location>
</feature>
<dbReference type="InterPro" id="IPR051959">
    <property type="entry name" value="PAK1-Kinase_Regulator"/>
</dbReference>
<dbReference type="AlphaFoldDB" id="A0A7S1FZ38"/>
<organism evidence="3">
    <name type="scientific">Corethron hystrix</name>
    <dbReference type="NCBI Taxonomy" id="216773"/>
    <lineage>
        <taxon>Eukaryota</taxon>
        <taxon>Sar</taxon>
        <taxon>Stramenopiles</taxon>
        <taxon>Ochrophyta</taxon>
        <taxon>Bacillariophyta</taxon>
        <taxon>Coscinodiscophyceae</taxon>
        <taxon>Corethrophycidae</taxon>
        <taxon>Corethrales</taxon>
        <taxon>Corethraceae</taxon>
        <taxon>Corethron</taxon>
    </lineage>
</organism>
<evidence type="ECO:0000313" key="3">
    <source>
        <dbReference type="EMBL" id="CAD8897452.1"/>
    </source>
</evidence>
<dbReference type="InterPro" id="IPR015943">
    <property type="entry name" value="WD40/YVTN_repeat-like_dom_sf"/>
</dbReference>
<dbReference type="SMART" id="SM00320">
    <property type="entry name" value="WD40"/>
    <property type="match status" value="4"/>
</dbReference>